<dbReference type="Proteomes" id="UP000824890">
    <property type="component" value="Unassembled WGS sequence"/>
</dbReference>
<feature type="non-terminal residue" evidence="1">
    <location>
        <position position="70"/>
    </location>
</feature>
<reference evidence="1 2" key="1">
    <citation type="submission" date="2021-05" db="EMBL/GenBank/DDBJ databases">
        <title>Genome Assembly of Synthetic Allotetraploid Brassica napus Reveals Homoeologous Exchanges between Subgenomes.</title>
        <authorList>
            <person name="Davis J.T."/>
        </authorList>
    </citation>
    <scope>NUCLEOTIDE SEQUENCE [LARGE SCALE GENOMIC DNA]</scope>
    <source>
        <strain evidence="2">cv. Da-Ae</strain>
        <tissue evidence="1">Seedling</tissue>
    </source>
</reference>
<organism evidence="1 2">
    <name type="scientific">Brassica napus</name>
    <name type="common">Rape</name>
    <dbReference type="NCBI Taxonomy" id="3708"/>
    <lineage>
        <taxon>Eukaryota</taxon>
        <taxon>Viridiplantae</taxon>
        <taxon>Streptophyta</taxon>
        <taxon>Embryophyta</taxon>
        <taxon>Tracheophyta</taxon>
        <taxon>Spermatophyta</taxon>
        <taxon>Magnoliopsida</taxon>
        <taxon>eudicotyledons</taxon>
        <taxon>Gunneridae</taxon>
        <taxon>Pentapetalae</taxon>
        <taxon>rosids</taxon>
        <taxon>malvids</taxon>
        <taxon>Brassicales</taxon>
        <taxon>Brassicaceae</taxon>
        <taxon>Brassiceae</taxon>
        <taxon>Brassica</taxon>
    </lineage>
</organism>
<name>A0ABQ8CJ50_BRANA</name>
<protein>
    <recommendedName>
        <fullName evidence="3">Secreted protein</fullName>
    </recommendedName>
</protein>
<evidence type="ECO:0000313" key="2">
    <source>
        <dbReference type="Proteomes" id="UP000824890"/>
    </source>
</evidence>
<sequence length="70" mass="8036">MNLASSCLFRSRGDLLLMSLSMNVISGVFERVFTCRFMKFWLLGSLKWFLRVLGESSLAAVWPRTFPLSN</sequence>
<proteinExistence type="predicted"/>
<evidence type="ECO:0008006" key="3">
    <source>
        <dbReference type="Google" id="ProtNLM"/>
    </source>
</evidence>
<accession>A0ABQ8CJ50</accession>
<comment type="caution">
    <text evidence="1">The sequence shown here is derived from an EMBL/GenBank/DDBJ whole genome shotgun (WGS) entry which is preliminary data.</text>
</comment>
<keyword evidence="2" id="KW-1185">Reference proteome</keyword>
<dbReference type="EMBL" id="JAGKQM010000007">
    <property type="protein sequence ID" value="KAH0917070.1"/>
    <property type="molecule type" value="Genomic_DNA"/>
</dbReference>
<gene>
    <name evidence="1" type="ORF">HID58_024730</name>
</gene>
<evidence type="ECO:0000313" key="1">
    <source>
        <dbReference type="EMBL" id="KAH0917070.1"/>
    </source>
</evidence>